<feature type="compositionally biased region" description="Polar residues" evidence="8">
    <location>
        <begin position="39"/>
        <end position="67"/>
    </location>
</feature>
<dbReference type="GO" id="GO:0006355">
    <property type="term" value="P:regulation of DNA-templated transcription"/>
    <property type="evidence" value="ECO:0007669"/>
    <property type="project" value="UniProtKB-ARBA"/>
</dbReference>
<feature type="compositionally biased region" description="Low complexity" evidence="8">
    <location>
        <begin position="131"/>
        <end position="144"/>
    </location>
</feature>
<dbReference type="GO" id="GO:0008270">
    <property type="term" value="F:zinc ion binding"/>
    <property type="evidence" value="ECO:0007669"/>
    <property type="project" value="UniProtKB-KW"/>
</dbReference>
<keyword evidence="2" id="KW-0479">Metal-binding</keyword>
<feature type="compositionally biased region" description="Polar residues" evidence="8">
    <location>
        <begin position="184"/>
        <end position="206"/>
    </location>
</feature>
<evidence type="ECO:0000313" key="10">
    <source>
        <dbReference type="Proteomes" id="UP000077115"/>
    </source>
</evidence>
<reference evidence="9 10" key="2">
    <citation type="submission" date="2016-05" db="EMBL/GenBank/DDBJ databases">
        <title>Lineage-specific infection strategies underlie the spectrum of fungal disease in amphibians.</title>
        <authorList>
            <person name="Cuomo C.A."/>
            <person name="Farrer R.A."/>
            <person name="James T."/>
            <person name="Longcore J."/>
            <person name="Birren B."/>
        </authorList>
    </citation>
    <scope>NUCLEOTIDE SEQUENCE [LARGE SCALE GENOMIC DNA]</scope>
    <source>
        <strain evidence="9 10">JEL423</strain>
    </source>
</reference>
<dbReference type="VEuPathDB" id="FungiDB:BDEG_28577"/>
<dbReference type="AlphaFoldDB" id="A0A177WZD7"/>
<evidence type="ECO:0000313" key="9">
    <source>
        <dbReference type="EMBL" id="OAJ45437.1"/>
    </source>
</evidence>
<keyword evidence="5" id="KW-0862">Zinc</keyword>
<dbReference type="GO" id="GO:0003677">
    <property type="term" value="F:DNA binding"/>
    <property type="evidence" value="ECO:0007669"/>
    <property type="project" value="UniProtKB-KW"/>
</dbReference>
<feature type="region of interest" description="Disordered" evidence="8">
    <location>
        <begin position="35"/>
        <end position="249"/>
    </location>
</feature>
<dbReference type="EMBL" id="DS022316">
    <property type="protein sequence ID" value="OAJ45437.1"/>
    <property type="molecule type" value="Genomic_DNA"/>
</dbReference>
<keyword evidence="4" id="KW-0863">Zinc-finger</keyword>
<name>A0A177WZD7_BATDL</name>
<feature type="compositionally biased region" description="Low complexity" evidence="8">
    <location>
        <begin position="75"/>
        <end position="86"/>
    </location>
</feature>
<dbReference type="PANTHER" id="PTHR24391">
    <property type="entry name" value="HISTONE H4 TRANSCRIPTION FACTOR-RELATED"/>
    <property type="match status" value="1"/>
</dbReference>
<feature type="compositionally biased region" description="Polar residues" evidence="8">
    <location>
        <begin position="231"/>
        <end position="249"/>
    </location>
</feature>
<keyword evidence="3" id="KW-0677">Repeat</keyword>
<accession>A0A177WZD7</accession>
<evidence type="ECO:0000256" key="2">
    <source>
        <dbReference type="ARBA" id="ARBA00022723"/>
    </source>
</evidence>
<keyword evidence="6" id="KW-0238">DNA-binding</keyword>
<proteinExistence type="predicted"/>
<evidence type="ECO:0000256" key="4">
    <source>
        <dbReference type="ARBA" id="ARBA00022771"/>
    </source>
</evidence>
<evidence type="ECO:0000256" key="7">
    <source>
        <dbReference type="ARBA" id="ARBA00023242"/>
    </source>
</evidence>
<organism evidence="9 10">
    <name type="scientific">Batrachochytrium dendrobatidis (strain JEL423)</name>
    <dbReference type="NCBI Taxonomy" id="403673"/>
    <lineage>
        <taxon>Eukaryota</taxon>
        <taxon>Fungi</taxon>
        <taxon>Fungi incertae sedis</taxon>
        <taxon>Chytridiomycota</taxon>
        <taxon>Chytridiomycota incertae sedis</taxon>
        <taxon>Chytridiomycetes</taxon>
        <taxon>Rhizophydiales</taxon>
        <taxon>Rhizophydiales incertae sedis</taxon>
        <taxon>Batrachochytrium</taxon>
    </lineage>
</organism>
<dbReference type="Proteomes" id="UP000077115">
    <property type="component" value="Unassembled WGS sequence"/>
</dbReference>
<feature type="compositionally biased region" description="Polar residues" evidence="8">
    <location>
        <begin position="161"/>
        <end position="176"/>
    </location>
</feature>
<evidence type="ECO:0000256" key="8">
    <source>
        <dbReference type="SAM" id="MobiDB-lite"/>
    </source>
</evidence>
<dbReference type="InterPro" id="IPR051574">
    <property type="entry name" value="ZnF_E-box_Homeobox"/>
</dbReference>
<comment type="subcellular location">
    <subcellularLocation>
        <location evidence="1">Nucleus</location>
    </subcellularLocation>
</comment>
<evidence type="ECO:0000256" key="6">
    <source>
        <dbReference type="ARBA" id="ARBA00023125"/>
    </source>
</evidence>
<evidence type="ECO:0000256" key="1">
    <source>
        <dbReference type="ARBA" id="ARBA00004123"/>
    </source>
</evidence>
<reference evidence="9 10" key="1">
    <citation type="submission" date="2006-10" db="EMBL/GenBank/DDBJ databases">
        <title>The Genome Sequence of Batrachochytrium dendrobatidis JEL423.</title>
        <authorList>
            <consortium name="The Broad Institute Genome Sequencing Platform"/>
            <person name="Birren B."/>
            <person name="Lander E."/>
            <person name="Galagan J."/>
            <person name="Cuomo C."/>
            <person name="Devon K."/>
            <person name="Jaffe D."/>
            <person name="Butler J."/>
            <person name="Alvarez P."/>
            <person name="Gnerre S."/>
            <person name="Grabherr M."/>
            <person name="Kleber M."/>
            <person name="Mauceli E."/>
            <person name="Brockman W."/>
            <person name="Young S."/>
            <person name="LaButti K."/>
            <person name="Sykes S."/>
            <person name="DeCaprio D."/>
            <person name="Crawford M."/>
            <person name="Koehrsen M."/>
            <person name="Engels R."/>
            <person name="Montgomery P."/>
            <person name="Pearson M."/>
            <person name="Howarth C."/>
            <person name="Larson L."/>
            <person name="White J."/>
            <person name="O'Leary S."/>
            <person name="Kodira C."/>
            <person name="Zeng Q."/>
            <person name="Yandava C."/>
            <person name="Alvarado L."/>
            <person name="Longcore J."/>
            <person name="James T."/>
        </authorList>
    </citation>
    <scope>NUCLEOTIDE SEQUENCE [LARGE SCALE GENOMIC DNA]</scope>
    <source>
        <strain evidence="9 10">JEL423</strain>
    </source>
</reference>
<gene>
    <name evidence="9" type="ORF">BDEG_28577</name>
</gene>
<keyword evidence="7" id="KW-0539">Nucleus</keyword>
<evidence type="ECO:0000256" key="5">
    <source>
        <dbReference type="ARBA" id="ARBA00022833"/>
    </source>
</evidence>
<sequence length="353" mass="39879">MSGPTDEPNPNTLDDLQSIVDAVNLSIFDEDWKYLFDSTDPSTSDQDWQQPIDQPSSDTSSQVSGTTDKPDSNTSDQDQQQSIDVVDPNEVNSDAFEEWQELFDIAGLNTPSQVSDPIDQVDSNTFDKDQQQPADQPSSSISDQTQQHPIDATDLNIPNKDPQQPIDQSSPSTSSQGRKRPIDETSQNTCSQAPGSTNEPNPSTSDEYWKPLFDIINPNIPSQDPIDVAGPSTSSQDQQQPMDQGESANTVTNQVIVLSERYQRTFNRIKQRLELSEIIQNNKRKECREYAALKFEQWSALSMGEDISGSKYDPKVEKQLKEEYKKISRRVHDVKYELKRFMKRRGLKLEEPN</sequence>
<evidence type="ECO:0000256" key="3">
    <source>
        <dbReference type="ARBA" id="ARBA00022737"/>
    </source>
</evidence>
<protein>
    <submittedName>
        <fullName evidence="9">Uncharacterized protein</fullName>
    </submittedName>
</protein>
<dbReference type="GO" id="GO:0005634">
    <property type="term" value="C:nucleus"/>
    <property type="evidence" value="ECO:0007669"/>
    <property type="project" value="UniProtKB-SubCell"/>
</dbReference>
<dbReference type="PANTHER" id="PTHR24391:SF18">
    <property type="entry name" value="EG:115C2.6 PROTEIN"/>
    <property type="match status" value="1"/>
</dbReference>